<feature type="compositionally biased region" description="Polar residues" evidence="1">
    <location>
        <begin position="220"/>
        <end position="239"/>
    </location>
</feature>
<accession>A0A0C9X3Y4</accession>
<dbReference type="EMBL" id="KN838915">
    <property type="protein sequence ID" value="KIJ92376.1"/>
    <property type="molecule type" value="Genomic_DNA"/>
</dbReference>
<sequence>MTTDAFPAFTSPIIPAYISPIVHSPEVEHERLRQQVEDLLHQAEHEDEFGSGNSDDMTMTNVMDELRSLALEEEEGDADDIQDYFSQVPIELFTLPHLFLLDSVNSASGNFAQTLNPQPSTALPPLNNPPSSPTAVTTHRHPSPSTMPTNTRSTKSCNPSRLQQQPPATGTEKRKRAKSGTNKSNKKQKAAPKGVTEDDAEESQGAKKGKGTGKEPFWLESNSAMAHSASLSTDQSAQH</sequence>
<feature type="compositionally biased region" description="Basic residues" evidence="1">
    <location>
        <begin position="173"/>
        <end position="190"/>
    </location>
</feature>
<evidence type="ECO:0000256" key="1">
    <source>
        <dbReference type="SAM" id="MobiDB-lite"/>
    </source>
</evidence>
<evidence type="ECO:0000313" key="2">
    <source>
        <dbReference type="EMBL" id="KIJ92376.1"/>
    </source>
</evidence>
<gene>
    <name evidence="2" type="ORF">K443DRAFT_13658</name>
</gene>
<dbReference type="STRING" id="1095629.A0A0C9X3Y4"/>
<organism evidence="2 3">
    <name type="scientific">Laccaria amethystina LaAM-08-1</name>
    <dbReference type="NCBI Taxonomy" id="1095629"/>
    <lineage>
        <taxon>Eukaryota</taxon>
        <taxon>Fungi</taxon>
        <taxon>Dikarya</taxon>
        <taxon>Basidiomycota</taxon>
        <taxon>Agaricomycotina</taxon>
        <taxon>Agaricomycetes</taxon>
        <taxon>Agaricomycetidae</taxon>
        <taxon>Agaricales</taxon>
        <taxon>Agaricineae</taxon>
        <taxon>Hydnangiaceae</taxon>
        <taxon>Laccaria</taxon>
    </lineage>
</organism>
<feature type="compositionally biased region" description="Polar residues" evidence="1">
    <location>
        <begin position="143"/>
        <end position="168"/>
    </location>
</feature>
<reference evidence="2 3" key="1">
    <citation type="submission" date="2014-04" db="EMBL/GenBank/DDBJ databases">
        <authorList>
            <consortium name="DOE Joint Genome Institute"/>
            <person name="Kuo A."/>
            <person name="Kohler A."/>
            <person name="Nagy L.G."/>
            <person name="Floudas D."/>
            <person name="Copeland A."/>
            <person name="Barry K.W."/>
            <person name="Cichocki N."/>
            <person name="Veneault-Fourrey C."/>
            <person name="LaButti K."/>
            <person name="Lindquist E.A."/>
            <person name="Lipzen A."/>
            <person name="Lundell T."/>
            <person name="Morin E."/>
            <person name="Murat C."/>
            <person name="Sun H."/>
            <person name="Tunlid A."/>
            <person name="Henrissat B."/>
            <person name="Grigoriev I.V."/>
            <person name="Hibbett D.S."/>
            <person name="Martin F."/>
            <person name="Nordberg H.P."/>
            <person name="Cantor M.N."/>
            <person name="Hua S.X."/>
        </authorList>
    </citation>
    <scope>NUCLEOTIDE SEQUENCE [LARGE SCALE GENOMIC DNA]</scope>
    <source>
        <strain evidence="2 3">LaAM-08-1</strain>
    </source>
</reference>
<feature type="region of interest" description="Disordered" evidence="1">
    <location>
        <begin position="112"/>
        <end position="239"/>
    </location>
</feature>
<dbReference type="AlphaFoldDB" id="A0A0C9X3Y4"/>
<proteinExistence type="predicted"/>
<reference evidence="3" key="2">
    <citation type="submission" date="2015-01" db="EMBL/GenBank/DDBJ databases">
        <title>Evolutionary Origins and Diversification of the Mycorrhizal Mutualists.</title>
        <authorList>
            <consortium name="DOE Joint Genome Institute"/>
            <consortium name="Mycorrhizal Genomics Consortium"/>
            <person name="Kohler A."/>
            <person name="Kuo A."/>
            <person name="Nagy L.G."/>
            <person name="Floudas D."/>
            <person name="Copeland A."/>
            <person name="Barry K.W."/>
            <person name="Cichocki N."/>
            <person name="Veneault-Fourrey C."/>
            <person name="LaButti K."/>
            <person name="Lindquist E.A."/>
            <person name="Lipzen A."/>
            <person name="Lundell T."/>
            <person name="Morin E."/>
            <person name="Murat C."/>
            <person name="Riley R."/>
            <person name="Ohm R."/>
            <person name="Sun H."/>
            <person name="Tunlid A."/>
            <person name="Henrissat B."/>
            <person name="Grigoriev I.V."/>
            <person name="Hibbett D.S."/>
            <person name="Martin F."/>
        </authorList>
    </citation>
    <scope>NUCLEOTIDE SEQUENCE [LARGE SCALE GENOMIC DNA]</scope>
    <source>
        <strain evidence="3">LaAM-08-1</strain>
    </source>
</reference>
<dbReference type="HOGENOM" id="CLU_1161311_0_0_1"/>
<name>A0A0C9X3Y4_9AGAR</name>
<dbReference type="Proteomes" id="UP000054477">
    <property type="component" value="Unassembled WGS sequence"/>
</dbReference>
<evidence type="ECO:0000313" key="3">
    <source>
        <dbReference type="Proteomes" id="UP000054477"/>
    </source>
</evidence>
<keyword evidence="3" id="KW-1185">Reference proteome</keyword>
<protein>
    <submittedName>
        <fullName evidence="2">Uncharacterized protein</fullName>
    </submittedName>
</protein>